<dbReference type="InterPro" id="IPR009057">
    <property type="entry name" value="Homeodomain-like_sf"/>
</dbReference>
<dbReference type="InterPro" id="IPR050908">
    <property type="entry name" value="SmbC-like"/>
</dbReference>
<evidence type="ECO:0000313" key="4">
    <source>
        <dbReference type="EMBL" id="MEE1674731.1"/>
    </source>
</evidence>
<keyword evidence="2" id="KW-0804">Transcription</keyword>
<organism evidence="4 5">
    <name type="scientific">Agarivorans aestuarii</name>
    <dbReference type="NCBI Taxonomy" id="1563703"/>
    <lineage>
        <taxon>Bacteria</taxon>
        <taxon>Pseudomonadati</taxon>
        <taxon>Pseudomonadota</taxon>
        <taxon>Gammaproteobacteria</taxon>
        <taxon>Alteromonadales</taxon>
        <taxon>Alteromonadaceae</taxon>
        <taxon>Agarivorans</taxon>
    </lineage>
</organism>
<feature type="domain" description="HTH araC/xylS-type" evidence="3">
    <location>
        <begin position="30"/>
        <end position="128"/>
    </location>
</feature>
<proteinExistence type="predicted"/>
<keyword evidence="5" id="KW-1185">Reference proteome</keyword>
<name>A0ABU7G5Y6_9ALTE</name>
<dbReference type="SMART" id="SM00871">
    <property type="entry name" value="AraC_E_bind"/>
    <property type="match status" value="1"/>
</dbReference>
<evidence type="ECO:0000256" key="2">
    <source>
        <dbReference type="ARBA" id="ARBA00023163"/>
    </source>
</evidence>
<dbReference type="InterPro" id="IPR011256">
    <property type="entry name" value="Reg_factor_effector_dom_sf"/>
</dbReference>
<dbReference type="InterPro" id="IPR018060">
    <property type="entry name" value="HTH_AraC"/>
</dbReference>
<dbReference type="Gene3D" id="3.20.80.10">
    <property type="entry name" value="Regulatory factor, effector binding domain"/>
    <property type="match status" value="1"/>
</dbReference>
<dbReference type="Pfam" id="PF06445">
    <property type="entry name" value="GyrI-like"/>
    <property type="match status" value="1"/>
</dbReference>
<dbReference type="RefSeq" id="WP_329775782.1">
    <property type="nucleotide sequence ID" value="NZ_JAYDYW010000009.1"/>
</dbReference>
<accession>A0ABU7G5Y6</accession>
<evidence type="ECO:0000313" key="5">
    <source>
        <dbReference type="Proteomes" id="UP001310248"/>
    </source>
</evidence>
<dbReference type="Pfam" id="PF12833">
    <property type="entry name" value="HTH_18"/>
    <property type="match status" value="1"/>
</dbReference>
<dbReference type="SUPFAM" id="SSF55136">
    <property type="entry name" value="Probable bacterial effector-binding domain"/>
    <property type="match status" value="1"/>
</dbReference>
<protein>
    <submittedName>
        <fullName evidence="4">AraC family transcriptional regulator</fullName>
    </submittedName>
</protein>
<dbReference type="EMBL" id="JAYDYW010000009">
    <property type="protein sequence ID" value="MEE1674731.1"/>
    <property type="molecule type" value="Genomic_DNA"/>
</dbReference>
<dbReference type="SUPFAM" id="SSF46689">
    <property type="entry name" value="Homeodomain-like"/>
    <property type="match status" value="2"/>
</dbReference>
<evidence type="ECO:0000259" key="3">
    <source>
        <dbReference type="PROSITE" id="PS01124"/>
    </source>
</evidence>
<dbReference type="InterPro" id="IPR029442">
    <property type="entry name" value="GyrI-like"/>
</dbReference>
<dbReference type="InterPro" id="IPR010499">
    <property type="entry name" value="AraC_E-bd"/>
</dbReference>
<dbReference type="Proteomes" id="UP001310248">
    <property type="component" value="Unassembled WGS sequence"/>
</dbReference>
<dbReference type="SMART" id="SM00342">
    <property type="entry name" value="HTH_ARAC"/>
    <property type="match status" value="1"/>
</dbReference>
<keyword evidence="1" id="KW-0805">Transcription regulation</keyword>
<dbReference type="Gene3D" id="1.10.10.60">
    <property type="entry name" value="Homeodomain-like"/>
    <property type="match status" value="2"/>
</dbReference>
<sequence length="314" mass="35576">MEKKIVHKLAKLISSQVFESNMTSQQQRINAVKIHLEQRLDSPLDIAKLASLACVSHFHFCRLFHAYVGESIYAYRKRLLLERSLNHLRFSQLTLVDIANQSGYQNQASFNKAFKQQFEQTPLQIRNQAWLKPEQHLVKANKLPAQEVSQVEVIELASQSVLSKREQGPYLQAAPKAWRQLFSACNDMGLDTQQSTMLGISYDDPSVTHPEQVRFDACLSLPIEPTSPEALPSTSQLAELDIQQLTLAGGLFAKLRHQGGYANIPSSYQVLLRDWLPQSSYQLRDANCLEVYHNQTVDGVPEQTLITDLLLPIH</sequence>
<gene>
    <name evidence="4" type="ORF">SNR37_004175</name>
</gene>
<reference evidence="5" key="1">
    <citation type="submission" date="2023-07" db="EMBL/GenBank/DDBJ databases">
        <title>Draft genome sequence of Agarivorans aestuarii strain ZMCS4, a CAZymes producing bacteria isolated from the marine brown algae Clodostephus spongiosus.</title>
        <authorList>
            <person name="Lorente B."/>
            <person name="Cabral C."/>
            <person name="Frias J."/>
            <person name="Faria J."/>
            <person name="Toubarro D."/>
        </authorList>
    </citation>
    <scope>NUCLEOTIDE SEQUENCE [LARGE SCALE GENOMIC DNA]</scope>
    <source>
        <strain evidence="5">ZMCS4</strain>
    </source>
</reference>
<dbReference type="PANTHER" id="PTHR40055">
    <property type="entry name" value="TRANSCRIPTIONAL REGULATOR YGIV-RELATED"/>
    <property type="match status" value="1"/>
</dbReference>
<dbReference type="PANTHER" id="PTHR40055:SF1">
    <property type="entry name" value="TRANSCRIPTIONAL REGULATOR YGIV-RELATED"/>
    <property type="match status" value="1"/>
</dbReference>
<evidence type="ECO:0000256" key="1">
    <source>
        <dbReference type="ARBA" id="ARBA00023015"/>
    </source>
</evidence>
<comment type="caution">
    <text evidence="4">The sequence shown here is derived from an EMBL/GenBank/DDBJ whole genome shotgun (WGS) entry which is preliminary data.</text>
</comment>
<dbReference type="PROSITE" id="PS01124">
    <property type="entry name" value="HTH_ARAC_FAMILY_2"/>
    <property type="match status" value="1"/>
</dbReference>